<dbReference type="SMR" id="A2DEZ9"/>
<dbReference type="Gene3D" id="1.20.1270.60">
    <property type="entry name" value="Arfaptin homology (AH) domain/BAR domain"/>
    <property type="match status" value="1"/>
</dbReference>
<protein>
    <submittedName>
        <fullName evidence="5">Variant SH3 domain containing protein</fullName>
    </submittedName>
</protein>
<dbReference type="GO" id="GO:0051666">
    <property type="term" value="P:actin cortical patch localization"/>
    <property type="evidence" value="ECO:0007669"/>
    <property type="project" value="InterPro"/>
</dbReference>
<evidence type="ECO:0000259" key="4">
    <source>
        <dbReference type="PROSITE" id="PS50002"/>
    </source>
</evidence>
<feature type="domain" description="SH3" evidence="4">
    <location>
        <begin position="253"/>
        <end position="312"/>
    </location>
</feature>
<dbReference type="InParanoid" id="A2DEZ9"/>
<gene>
    <name evidence="5" type="ORF">TVAG_172480</name>
</gene>
<dbReference type="PRINTS" id="PR00499">
    <property type="entry name" value="P67PHOX"/>
</dbReference>
<dbReference type="InterPro" id="IPR046982">
    <property type="entry name" value="BIN3/RVS161-like"/>
</dbReference>
<reference evidence="5" key="2">
    <citation type="journal article" date="2007" name="Science">
        <title>Draft genome sequence of the sexually transmitted pathogen Trichomonas vaginalis.</title>
        <authorList>
            <person name="Carlton J.M."/>
            <person name="Hirt R.P."/>
            <person name="Silva J.C."/>
            <person name="Delcher A.L."/>
            <person name="Schatz M."/>
            <person name="Zhao Q."/>
            <person name="Wortman J.R."/>
            <person name="Bidwell S.L."/>
            <person name="Alsmark U.C.M."/>
            <person name="Besteiro S."/>
            <person name="Sicheritz-Ponten T."/>
            <person name="Noel C.J."/>
            <person name="Dacks J.B."/>
            <person name="Foster P.G."/>
            <person name="Simillion C."/>
            <person name="Van de Peer Y."/>
            <person name="Miranda-Saavedra D."/>
            <person name="Barton G.J."/>
            <person name="Westrop G.D."/>
            <person name="Mueller S."/>
            <person name="Dessi D."/>
            <person name="Fiori P.L."/>
            <person name="Ren Q."/>
            <person name="Paulsen I."/>
            <person name="Zhang H."/>
            <person name="Bastida-Corcuera F.D."/>
            <person name="Simoes-Barbosa A."/>
            <person name="Brown M.T."/>
            <person name="Hayes R.D."/>
            <person name="Mukherjee M."/>
            <person name="Okumura C.Y."/>
            <person name="Schneider R."/>
            <person name="Smith A.J."/>
            <person name="Vanacova S."/>
            <person name="Villalvazo M."/>
            <person name="Haas B.J."/>
            <person name="Pertea M."/>
            <person name="Feldblyum T.V."/>
            <person name="Utterback T.R."/>
            <person name="Shu C.L."/>
            <person name="Osoegawa K."/>
            <person name="de Jong P.J."/>
            <person name="Hrdy I."/>
            <person name="Horvathova L."/>
            <person name="Zubacova Z."/>
            <person name="Dolezal P."/>
            <person name="Malik S.B."/>
            <person name="Logsdon J.M. Jr."/>
            <person name="Henze K."/>
            <person name="Gupta A."/>
            <person name="Wang C.C."/>
            <person name="Dunne R.L."/>
            <person name="Upcroft J.A."/>
            <person name="Upcroft P."/>
            <person name="White O."/>
            <person name="Salzberg S.L."/>
            <person name="Tang P."/>
            <person name="Chiu C.-H."/>
            <person name="Lee Y.-S."/>
            <person name="Embley T.M."/>
            <person name="Coombs G.H."/>
            <person name="Mottram J.C."/>
            <person name="Tachezy J."/>
            <person name="Fraser-Liggett C.M."/>
            <person name="Johnson P.J."/>
        </authorList>
    </citation>
    <scope>NUCLEOTIDE SEQUENCE [LARGE SCALE GENOMIC DNA]</scope>
    <source>
        <strain evidence="5">G3</strain>
    </source>
</reference>
<dbReference type="SUPFAM" id="SSF50044">
    <property type="entry name" value="SH3-domain"/>
    <property type="match status" value="2"/>
</dbReference>
<proteinExistence type="predicted"/>
<dbReference type="PROSITE" id="PS50002">
    <property type="entry name" value="SH3"/>
    <property type="match status" value="1"/>
</dbReference>
<feature type="coiled-coil region" evidence="3">
    <location>
        <begin position="113"/>
        <end position="150"/>
    </location>
</feature>
<sequence>MSAKELLDVYKRIRDRITGGVESFDSINKLIVKRAEAEEKISHILKELIPEKTTPNDYIMENIIEDLKIESAQHLRMSNELKVLIIQSKSGKIFAKTQSENQKSIEKILHKQYKELKGLIKDYDNAVADVQKEQDALKTVKTEKRDAQQKKIAKATDEAAKRKKILEEFANKSKADQFPQICNMFRDFDKSRLKNLQENIQVFAQMAIRLHDSDREGANRLYKKILTFDAEDRSDRFVQTTIDPRAPPSSTESNDIYGIALSDYRSDEVQDLQFSRGDRIKILNQHNSGWWEGEVESRRGTFPSTFVEIVGKKEIKQLVIGSVLLCVKDYKATRAGEINVLTGDLIFVDYLNGDRCQGKNLRTNDSGAFPLSTLEHRMFTDNVQPHPAAANPPAQ</sequence>
<dbReference type="PANTHER" id="PTHR47174">
    <property type="entry name" value="BRIDGING INTEGRATOR 3"/>
    <property type="match status" value="1"/>
</dbReference>
<evidence type="ECO:0000256" key="2">
    <source>
        <dbReference type="PROSITE-ProRule" id="PRU00192"/>
    </source>
</evidence>
<evidence type="ECO:0000256" key="3">
    <source>
        <dbReference type="SAM" id="Coils"/>
    </source>
</evidence>
<dbReference type="InterPro" id="IPR001452">
    <property type="entry name" value="SH3_domain"/>
</dbReference>
<dbReference type="AlphaFoldDB" id="A2DEZ9"/>
<evidence type="ECO:0000313" key="6">
    <source>
        <dbReference type="Proteomes" id="UP000001542"/>
    </source>
</evidence>
<dbReference type="FunCoup" id="A2DEZ9">
    <property type="interactions" value="281"/>
</dbReference>
<dbReference type="PRINTS" id="PR00452">
    <property type="entry name" value="SH3DOMAIN"/>
</dbReference>
<keyword evidence="3" id="KW-0175">Coiled coil</keyword>
<dbReference type="OrthoDB" id="10255964at2759"/>
<dbReference type="SMART" id="SM00326">
    <property type="entry name" value="SH3"/>
    <property type="match status" value="2"/>
</dbReference>
<dbReference type="InterPro" id="IPR027267">
    <property type="entry name" value="AH/BAR_dom_sf"/>
</dbReference>
<dbReference type="Proteomes" id="UP000001542">
    <property type="component" value="Unassembled WGS sequence"/>
</dbReference>
<dbReference type="CDD" id="cd00174">
    <property type="entry name" value="SH3"/>
    <property type="match status" value="1"/>
</dbReference>
<dbReference type="GO" id="GO:0006897">
    <property type="term" value="P:endocytosis"/>
    <property type="evidence" value="ECO:0007669"/>
    <property type="project" value="InterPro"/>
</dbReference>
<evidence type="ECO:0000256" key="1">
    <source>
        <dbReference type="ARBA" id="ARBA00022443"/>
    </source>
</evidence>
<dbReference type="Gene3D" id="2.30.30.40">
    <property type="entry name" value="SH3 Domains"/>
    <property type="match status" value="1"/>
</dbReference>
<keyword evidence="1 2" id="KW-0728">SH3 domain</keyword>
<organism evidence="5 6">
    <name type="scientific">Trichomonas vaginalis (strain ATCC PRA-98 / G3)</name>
    <dbReference type="NCBI Taxonomy" id="412133"/>
    <lineage>
        <taxon>Eukaryota</taxon>
        <taxon>Metamonada</taxon>
        <taxon>Parabasalia</taxon>
        <taxon>Trichomonadida</taxon>
        <taxon>Trichomonadidae</taxon>
        <taxon>Trichomonas</taxon>
    </lineage>
</organism>
<accession>A2DEZ9</accession>
<reference evidence="5" key="1">
    <citation type="submission" date="2006-10" db="EMBL/GenBank/DDBJ databases">
        <authorList>
            <person name="Amadeo P."/>
            <person name="Zhao Q."/>
            <person name="Wortman J."/>
            <person name="Fraser-Liggett C."/>
            <person name="Carlton J."/>
        </authorList>
    </citation>
    <scope>NUCLEOTIDE SEQUENCE</scope>
    <source>
        <strain evidence="5">G3</strain>
    </source>
</reference>
<dbReference type="STRING" id="5722.A2DEZ9"/>
<dbReference type="OMA" id="TRAGEIN"/>
<dbReference type="VEuPathDB" id="TrichDB:TVAG_172480"/>
<dbReference type="EMBL" id="DS113193">
    <property type="protein sequence ID" value="EAY20991.1"/>
    <property type="molecule type" value="Genomic_DNA"/>
</dbReference>
<dbReference type="VEuPathDB" id="TrichDB:TVAGG3_0531300"/>
<dbReference type="RefSeq" id="XP_001581977.1">
    <property type="nucleotide sequence ID" value="XM_001581927.1"/>
</dbReference>
<name>A2DEZ9_TRIV3</name>
<dbReference type="SUPFAM" id="SSF103657">
    <property type="entry name" value="BAR/IMD domain-like"/>
    <property type="match status" value="1"/>
</dbReference>
<keyword evidence="6" id="KW-1185">Reference proteome</keyword>
<dbReference type="InterPro" id="IPR036028">
    <property type="entry name" value="SH3-like_dom_sf"/>
</dbReference>
<dbReference type="KEGG" id="tva:5466538"/>
<dbReference type="PANTHER" id="PTHR47174:SF1">
    <property type="entry name" value="REDUCED VIABILITY UPON STARVATION PROTEIN 167"/>
    <property type="match status" value="1"/>
</dbReference>
<evidence type="ECO:0000313" key="5">
    <source>
        <dbReference type="EMBL" id="EAY20991.1"/>
    </source>
</evidence>
<dbReference type="Pfam" id="PF00018">
    <property type="entry name" value="SH3_1"/>
    <property type="match status" value="1"/>
</dbReference>